<evidence type="ECO:0000313" key="3">
    <source>
        <dbReference type="EMBL" id="KIO34015.1"/>
    </source>
</evidence>
<dbReference type="Pfam" id="PF24993">
    <property type="entry name" value="GNC1_N"/>
    <property type="match status" value="1"/>
</dbReference>
<dbReference type="SUPFAM" id="SSF48371">
    <property type="entry name" value="ARM repeat"/>
    <property type="match status" value="1"/>
</dbReference>
<feature type="non-terminal residue" evidence="3">
    <location>
        <position position="429"/>
    </location>
</feature>
<dbReference type="EMBL" id="KN822945">
    <property type="protein sequence ID" value="KIO34015.1"/>
    <property type="molecule type" value="Genomic_DNA"/>
</dbReference>
<sequence length="429" mass="46955">MSRADIAAWVSKAQDFDEDDYEETQVTPTTNNATDEENWDAFVKLATKKILSSKTKERINFLNDKVIVIANRGDQSQSQIHDILGIISNTYARYVDGPSREAVIAALEALIRRDESKTEEPKYGIAEYLLGWLRAEIPRAVLGSASDQFVLLTWCAKLYDILLDCNAALPDTPHWPILISLFSKILDSILDDSSHAKPTIRSASLVHSRRAVRNHPNAIPNALTASLKLAETSSPPTRFAPFMGLVIDVGIRIKPSKSISINIQDALRDSKAILNFYVNHILGSKSLLPRQTKSAFDDFFRNIVGEDDFSSTLLPGIEQALGRGTPAAAEASSSLFSVYPHQIPGDTLTRLIAPILGSLKSTNTETRSAASSLLLRVAERLANESDVKPAISEILTLLKGGKTTGPDHRIALYKILASIKPSNAVSLDI</sequence>
<evidence type="ECO:0000313" key="4">
    <source>
        <dbReference type="Proteomes" id="UP000054248"/>
    </source>
</evidence>
<evidence type="ECO:0000256" key="1">
    <source>
        <dbReference type="ARBA" id="ARBA00022737"/>
    </source>
</evidence>
<protein>
    <recommendedName>
        <fullName evidence="2">Stalled ribosome sensor GCN1-like N-terminal domain-containing protein</fullName>
    </recommendedName>
</protein>
<dbReference type="STRING" id="1051891.A0A0C3QM71"/>
<dbReference type="InterPro" id="IPR016024">
    <property type="entry name" value="ARM-type_fold"/>
</dbReference>
<dbReference type="HOGENOM" id="CLU_029828_0_0_1"/>
<dbReference type="GO" id="GO:0006417">
    <property type="term" value="P:regulation of translation"/>
    <property type="evidence" value="ECO:0007669"/>
    <property type="project" value="TreeGrafter"/>
</dbReference>
<dbReference type="AlphaFoldDB" id="A0A0C3QM71"/>
<gene>
    <name evidence="3" type="ORF">M407DRAFT_17270</name>
</gene>
<dbReference type="GO" id="GO:0034198">
    <property type="term" value="P:cellular response to amino acid starvation"/>
    <property type="evidence" value="ECO:0007669"/>
    <property type="project" value="TreeGrafter"/>
</dbReference>
<keyword evidence="4" id="KW-1185">Reference proteome</keyword>
<keyword evidence="1" id="KW-0677">Repeat</keyword>
<dbReference type="InterPro" id="IPR056810">
    <property type="entry name" value="GNC1-like_N"/>
</dbReference>
<dbReference type="GO" id="GO:0019887">
    <property type="term" value="F:protein kinase regulator activity"/>
    <property type="evidence" value="ECO:0007669"/>
    <property type="project" value="TreeGrafter"/>
</dbReference>
<feature type="domain" description="Stalled ribosome sensor GCN1-like N-terminal" evidence="2">
    <location>
        <begin position="272"/>
        <end position="401"/>
    </location>
</feature>
<evidence type="ECO:0000259" key="2">
    <source>
        <dbReference type="Pfam" id="PF24993"/>
    </source>
</evidence>
<dbReference type="Proteomes" id="UP000054248">
    <property type="component" value="Unassembled WGS sequence"/>
</dbReference>
<dbReference type="GO" id="GO:0005829">
    <property type="term" value="C:cytosol"/>
    <property type="evidence" value="ECO:0007669"/>
    <property type="project" value="TreeGrafter"/>
</dbReference>
<reference evidence="4" key="2">
    <citation type="submission" date="2015-01" db="EMBL/GenBank/DDBJ databases">
        <title>Evolutionary Origins and Diversification of the Mycorrhizal Mutualists.</title>
        <authorList>
            <consortium name="DOE Joint Genome Institute"/>
            <consortium name="Mycorrhizal Genomics Consortium"/>
            <person name="Kohler A."/>
            <person name="Kuo A."/>
            <person name="Nagy L.G."/>
            <person name="Floudas D."/>
            <person name="Copeland A."/>
            <person name="Barry K.W."/>
            <person name="Cichocki N."/>
            <person name="Veneault-Fourrey C."/>
            <person name="LaButti K."/>
            <person name="Lindquist E.A."/>
            <person name="Lipzen A."/>
            <person name="Lundell T."/>
            <person name="Morin E."/>
            <person name="Murat C."/>
            <person name="Riley R."/>
            <person name="Ohm R."/>
            <person name="Sun H."/>
            <person name="Tunlid A."/>
            <person name="Henrissat B."/>
            <person name="Grigoriev I.V."/>
            <person name="Hibbett D.S."/>
            <person name="Martin F."/>
        </authorList>
    </citation>
    <scope>NUCLEOTIDE SEQUENCE [LARGE SCALE GENOMIC DNA]</scope>
    <source>
        <strain evidence="4">MUT 4182</strain>
    </source>
</reference>
<accession>A0A0C3QM71</accession>
<proteinExistence type="predicted"/>
<organism evidence="3 4">
    <name type="scientific">Tulasnella calospora MUT 4182</name>
    <dbReference type="NCBI Taxonomy" id="1051891"/>
    <lineage>
        <taxon>Eukaryota</taxon>
        <taxon>Fungi</taxon>
        <taxon>Dikarya</taxon>
        <taxon>Basidiomycota</taxon>
        <taxon>Agaricomycotina</taxon>
        <taxon>Agaricomycetes</taxon>
        <taxon>Cantharellales</taxon>
        <taxon>Tulasnellaceae</taxon>
        <taxon>Tulasnella</taxon>
    </lineage>
</organism>
<dbReference type="PANTHER" id="PTHR23346:SF7">
    <property type="entry name" value="STALLED RIBOSOME SENSOR GCN1"/>
    <property type="match status" value="1"/>
</dbReference>
<dbReference type="PANTHER" id="PTHR23346">
    <property type="entry name" value="TRANSLATIONAL ACTIVATOR GCN1-RELATED"/>
    <property type="match status" value="1"/>
</dbReference>
<name>A0A0C3QM71_9AGAM</name>
<reference evidence="3 4" key="1">
    <citation type="submission" date="2014-04" db="EMBL/GenBank/DDBJ databases">
        <authorList>
            <consortium name="DOE Joint Genome Institute"/>
            <person name="Kuo A."/>
            <person name="Girlanda M."/>
            <person name="Perotto S."/>
            <person name="Kohler A."/>
            <person name="Nagy L.G."/>
            <person name="Floudas D."/>
            <person name="Copeland A."/>
            <person name="Barry K.W."/>
            <person name="Cichocki N."/>
            <person name="Veneault-Fourrey C."/>
            <person name="LaButti K."/>
            <person name="Lindquist E.A."/>
            <person name="Lipzen A."/>
            <person name="Lundell T."/>
            <person name="Morin E."/>
            <person name="Murat C."/>
            <person name="Sun H."/>
            <person name="Tunlid A."/>
            <person name="Henrissat B."/>
            <person name="Grigoriev I.V."/>
            <person name="Hibbett D.S."/>
            <person name="Martin F."/>
            <person name="Nordberg H.P."/>
            <person name="Cantor M.N."/>
            <person name="Hua S.X."/>
        </authorList>
    </citation>
    <scope>NUCLEOTIDE SEQUENCE [LARGE SCALE GENOMIC DNA]</scope>
    <source>
        <strain evidence="3 4">MUT 4182</strain>
    </source>
</reference>
<dbReference type="OrthoDB" id="3212722at2759"/>